<gene>
    <name evidence="1" type="ORF">NG821_05145</name>
</gene>
<keyword evidence="2" id="KW-1185">Reference proteome</keyword>
<reference evidence="1 2" key="1">
    <citation type="submission" date="2022-06" db="EMBL/GenBank/DDBJ databases">
        <title>A taxonomic note on the genus Prevotella: Description of four novel genera and emended description of the genera Hallella and Xylanibacter.</title>
        <authorList>
            <person name="Hitch T.C.A."/>
        </authorList>
    </citation>
    <scope>NUCLEOTIDE SEQUENCE [LARGE SCALE GENOMIC DNA]</scope>
    <source>
        <strain evidence="1 2">DSM 100619</strain>
    </source>
</reference>
<dbReference type="EMBL" id="JAMXLY010000013">
    <property type="protein sequence ID" value="MCO6025228.1"/>
    <property type="molecule type" value="Genomic_DNA"/>
</dbReference>
<accession>A0ABT1BXW5</accession>
<evidence type="ECO:0000313" key="1">
    <source>
        <dbReference type="EMBL" id="MCO6025228.1"/>
    </source>
</evidence>
<proteinExistence type="predicted"/>
<protein>
    <submittedName>
        <fullName evidence="1">Uncharacterized protein</fullName>
    </submittedName>
</protein>
<evidence type="ECO:0000313" key="2">
    <source>
        <dbReference type="Proteomes" id="UP001204015"/>
    </source>
</evidence>
<name>A0ABT1BXW5_9BACT</name>
<dbReference type="Proteomes" id="UP001204015">
    <property type="component" value="Unassembled WGS sequence"/>
</dbReference>
<sequence length="84" mass="9736">MTSFITNLTSLIWDYIAHPSRYPLNSKLLIEPILGETVIDDPTQSRGCEQYDLNYFVSKNEHGSVKPNSKSIKKLAKKLYKFNW</sequence>
<dbReference type="RefSeq" id="WP_252760589.1">
    <property type="nucleotide sequence ID" value="NZ_JAMXLY010000013.1"/>
</dbReference>
<organism evidence="1 2">
    <name type="scientific">Segatella cerevisiae</name>
    <dbReference type="NCBI Taxonomy" id="2053716"/>
    <lineage>
        <taxon>Bacteria</taxon>
        <taxon>Pseudomonadati</taxon>
        <taxon>Bacteroidota</taxon>
        <taxon>Bacteroidia</taxon>
        <taxon>Bacteroidales</taxon>
        <taxon>Prevotellaceae</taxon>
        <taxon>Segatella</taxon>
    </lineage>
</organism>
<comment type="caution">
    <text evidence="1">The sequence shown here is derived from an EMBL/GenBank/DDBJ whole genome shotgun (WGS) entry which is preliminary data.</text>
</comment>